<accession>A0A0N4YB44</accession>
<reference evidence="4" key="1">
    <citation type="submission" date="2017-02" db="UniProtKB">
        <authorList>
            <consortium name="WormBaseParasite"/>
        </authorList>
    </citation>
    <scope>IDENTIFICATION</scope>
</reference>
<dbReference type="AlphaFoldDB" id="A0A0N4YB44"/>
<proteinExistence type="predicted"/>
<feature type="transmembrane region" description="Helical" evidence="1">
    <location>
        <begin position="137"/>
        <end position="156"/>
    </location>
</feature>
<keyword evidence="1" id="KW-0812">Transmembrane</keyword>
<feature type="transmembrane region" description="Helical" evidence="1">
    <location>
        <begin position="82"/>
        <end position="100"/>
    </location>
</feature>
<evidence type="ECO:0000313" key="4">
    <source>
        <dbReference type="WBParaSite" id="NBR_0001365901-mRNA-1"/>
    </source>
</evidence>
<name>A0A0N4YB44_NIPBR</name>
<dbReference type="Proteomes" id="UP000271162">
    <property type="component" value="Unassembled WGS sequence"/>
</dbReference>
<protein>
    <submittedName>
        <fullName evidence="4">Serpentine receptor class gamma</fullName>
    </submittedName>
</protein>
<keyword evidence="3" id="KW-1185">Reference proteome</keyword>
<dbReference type="EMBL" id="UYSL01021109">
    <property type="protein sequence ID" value="VDL77249.1"/>
    <property type="molecule type" value="Genomic_DNA"/>
</dbReference>
<evidence type="ECO:0000313" key="3">
    <source>
        <dbReference type="Proteomes" id="UP000271162"/>
    </source>
</evidence>
<evidence type="ECO:0000256" key="1">
    <source>
        <dbReference type="SAM" id="Phobius"/>
    </source>
</evidence>
<dbReference type="WBParaSite" id="NBR_0001365901-mRNA-1">
    <property type="protein sequence ID" value="NBR_0001365901-mRNA-1"/>
    <property type="gene ID" value="NBR_0001365901"/>
</dbReference>
<reference evidence="2 3" key="2">
    <citation type="submission" date="2018-11" db="EMBL/GenBank/DDBJ databases">
        <authorList>
            <consortium name="Pathogen Informatics"/>
        </authorList>
    </citation>
    <scope>NUCLEOTIDE SEQUENCE [LARGE SCALE GENOMIC DNA]</scope>
</reference>
<feature type="transmembrane region" description="Helical" evidence="1">
    <location>
        <begin position="202"/>
        <end position="222"/>
    </location>
</feature>
<sequence length="249" mass="28517">MSFNCSVPIGPLTGTARIVYGASLMATSVVSFGFQAVLAVLTGTIYYGCFFSFVMSNFCLTAHRLVYTLFPVIAHKVLSKTIGKVCISSIFIFLLVYFIVSMTPLGSTVFCEGLFRFRNEKRLLKPVVSVMNEVSNYLVGIVNVSAYFVIFTTLYIKGRLNFKRNRALRMTVQVAVVSVLELIFYAYWQYRPRLGAPTWRKIMDQFSVVLYYDVLMLPYVVLNRRKAKDVMRLRNLLTSSQDRFEFIMM</sequence>
<organism evidence="4">
    <name type="scientific">Nippostrongylus brasiliensis</name>
    <name type="common">Rat hookworm</name>
    <dbReference type="NCBI Taxonomy" id="27835"/>
    <lineage>
        <taxon>Eukaryota</taxon>
        <taxon>Metazoa</taxon>
        <taxon>Ecdysozoa</taxon>
        <taxon>Nematoda</taxon>
        <taxon>Chromadorea</taxon>
        <taxon>Rhabditida</taxon>
        <taxon>Rhabditina</taxon>
        <taxon>Rhabditomorpha</taxon>
        <taxon>Strongyloidea</taxon>
        <taxon>Heligmosomidae</taxon>
        <taxon>Nippostrongylus</taxon>
    </lineage>
</organism>
<feature type="transmembrane region" description="Helical" evidence="1">
    <location>
        <begin position="168"/>
        <end position="190"/>
    </location>
</feature>
<dbReference type="OMA" id="SWRYALD"/>
<evidence type="ECO:0000313" key="2">
    <source>
        <dbReference type="EMBL" id="VDL77249.1"/>
    </source>
</evidence>
<gene>
    <name evidence="2" type="ORF">NBR_LOCUS13660</name>
</gene>
<keyword evidence="1" id="KW-1133">Transmembrane helix</keyword>
<keyword evidence="1" id="KW-0472">Membrane</keyword>